<dbReference type="AlphaFoldDB" id="A0A653BW71"/>
<reference evidence="1 2" key="1">
    <citation type="submission" date="2019-01" db="EMBL/GenBank/DDBJ databases">
        <authorList>
            <person name="Sayadi A."/>
        </authorList>
    </citation>
    <scope>NUCLEOTIDE SEQUENCE [LARGE SCALE GENOMIC DNA]</scope>
</reference>
<keyword evidence="2" id="KW-1185">Reference proteome</keyword>
<dbReference type="Proteomes" id="UP000410492">
    <property type="component" value="Unassembled WGS sequence"/>
</dbReference>
<evidence type="ECO:0000313" key="2">
    <source>
        <dbReference type="Proteomes" id="UP000410492"/>
    </source>
</evidence>
<proteinExistence type="predicted"/>
<protein>
    <submittedName>
        <fullName evidence="1">Uncharacterized protein</fullName>
    </submittedName>
</protein>
<name>A0A653BW71_CALMS</name>
<sequence length="54" mass="5640">MAIPVPVGVGRSTERLTWILPVTASVTGFFLLSSGTPPSLLHSIAPPSLLHCIT</sequence>
<gene>
    <name evidence="1" type="ORF">CALMAC_LOCUS4209</name>
</gene>
<dbReference type="EMBL" id="CAACVG010006010">
    <property type="protein sequence ID" value="VEN39829.1"/>
    <property type="molecule type" value="Genomic_DNA"/>
</dbReference>
<dbReference type="OrthoDB" id="6755152at2759"/>
<organism evidence="1 2">
    <name type="scientific">Callosobruchus maculatus</name>
    <name type="common">Southern cowpea weevil</name>
    <name type="synonym">Pulse bruchid</name>
    <dbReference type="NCBI Taxonomy" id="64391"/>
    <lineage>
        <taxon>Eukaryota</taxon>
        <taxon>Metazoa</taxon>
        <taxon>Ecdysozoa</taxon>
        <taxon>Arthropoda</taxon>
        <taxon>Hexapoda</taxon>
        <taxon>Insecta</taxon>
        <taxon>Pterygota</taxon>
        <taxon>Neoptera</taxon>
        <taxon>Endopterygota</taxon>
        <taxon>Coleoptera</taxon>
        <taxon>Polyphaga</taxon>
        <taxon>Cucujiformia</taxon>
        <taxon>Chrysomeloidea</taxon>
        <taxon>Chrysomelidae</taxon>
        <taxon>Bruchinae</taxon>
        <taxon>Bruchini</taxon>
        <taxon>Callosobruchus</taxon>
    </lineage>
</organism>
<accession>A0A653BW71</accession>
<evidence type="ECO:0000313" key="1">
    <source>
        <dbReference type="EMBL" id="VEN39829.1"/>
    </source>
</evidence>